<reference evidence="2 3" key="1">
    <citation type="journal article" date="2020" name="Nat. Food">
        <title>A phased Vanilla planifolia genome enables genetic improvement of flavour and production.</title>
        <authorList>
            <person name="Hasing T."/>
            <person name="Tang H."/>
            <person name="Brym M."/>
            <person name="Khazi F."/>
            <person name="Huang T."/>
            <person name="Chambers A.H."/>
        </authorList>
    </citation>
    <scope>NUCLEOTIDE SEQUENCE [LARGE SCALE GENOMIC DNA]</scope>
    <source>
        <tissue evidence="2">Leaf</tissue>
    </source>
</reference>
<comment type="caution">
    <text evidence="2">The sequence shown here is derived from an EMBL/GenBank/DDBJ whole genome shotgun (WGS) entry which is preliminary data.</text>
</comment>
<organism evidence="2 3">
    <name type="scientific">Vanilla planifolia</name>
    <name type="common">Vanilla</name>
    <dbReference type="NCBI Taxonomy" id="51239"/>
    <lineage>
        <taxon>Eukaryota</taxon>
        <taxon>Viridiplantae</taxon>
        <taxon>Streptophyta</taxon>
        <taxon>Embryophyta</taxon>
        <taxon>Tracheophyta</taxon>
        <taxon>Spermatophyta</taxon>
        <taxon>Magnoliopsida</taxon>
        <taxon>Liliopsida</taxon>
        <taxon>Asparagales</taxon>
        <taxon>Orchidaceae</taxon>
        <taxon>Vanilloideae</taxon>
        <taxon>Vanilleae</taxon>
        <taxon>Vanilla</taxon>
    </lineage>
</organism>
<evidence type="ECO:0000313" key="3">
    <source>
        <dbReference type="Proteomes" id="UP000636800"/>
    </source>
</evidence>
<gene>
    <name evidence="2" type="ORF">HPP92_002416</name>
</gene>
<proteinExistence type="predicted"/>
<sequence length="71" mass="7986">MGSLGSELKSERVYNGGEEQKRRGDALRGRSEAWLGRKTAGNWEESCFQSLKKKGKEESQTLSQVFLHGIQ</sequence>
<feature type="compositionally biased region" description="Basic and acidic residues" evidence="1">
    <location>
        <begin position="8"/>
        <end position="30"/>
    </location>
</feature>
<dbReference type="OrthoDB" id="6108017at2759"/>
<name>A0A835VI06_VANPL</name>
<evidence type="ECO:0000256" key="1">
    <source>
        <dbReference type="SAM" id="MobiDB-lite"/>
    </source>
</evidence>
<keyword evidence="3" id="KW-1185">Reference proteome</keyword>
<feature type="region of interest" description="Disordered" evidence="1">
    <location>
        <begin position="1"/>
        <end position="30"/>
    </location>
</feature>
<dbReference type="AlphaFoldDB" id="A0A835VI06"/>
<accession>A0A835VI06</accession>
<evidence type="ECO:0000313" key="2">
    <source>
        <dbReference type="EMBL" id="KAG0497725.1"/>
    </source>
</evidence>
<dbReference type="EMBL" id="JADCNL010000001">
    <property type="protein sequence ID" value="KAG0497725.1"/>
    <property type="molecule type" value="Genomic_DNA"/>
</dbReference>
<protein>
    <submittedName>
        <fullName evidence="2">Uncharacterized protein</fullName>
    </submittedName>
</protein>
<dbReference type="Proteomes" id="UP000636800">
    <property type="component" value="Chromosome 1"/>
</dbReference>